<feature type="region of interest" description="Disordered" evidence="3">
    <location>
        <begin position="491"/>
        <end position="579"/>
    </location>
</feature>
<evidence type="ECO:0000256" key="3">
    <source>
        <dbReference type="SAM" id="MobiDB-lite"/>
    </source>
</evidence>
<dbReference type="InterPro" id="IPR009091">
    <property type="entry name" value="RCC1/BLIP-II"/>
</dbReference>
<protein>
    <recommendedName>
        <fullName evidence="4">RCC1-like domain-containing protein</fullName>
    </recommendedName>
</protein>
<dbReference type="PANTHER" id="PTHR22870">
    <property type="entry name" value="REGULATOR OF CHROMOSOME CONDENSATION"/>
    <property type="match status" value="1"/>
</dbReference>
<dbReference type="Gene3D" id="2.130.10.30">
    <property type="entry name" value="Regulator of chromosome condensation 1/beta-lactamase-inhibitor protein II"/>
    <property type="match status" value="2"/>
</dbReference>
<name>A0AA36MVG6_9DINO</name>
<keyword evidence="6" id="KW-1185">Reference proteome</keyword>
<feature type="repeat" description="RCC1" evidence="2">
    <location>
        <begin position="220"/>
        <end position="271"/>
    </location>
</feature>
<evidence type="ECO:0000259" key="4">
    <source>
        <dbReference type="Pfam" id="PF25390"/>
    </source>
</evidence>
<dbReference type="EMBL" id="CAUJNA010000846">
    <property type="protein sequence ID" value="CAJ1381854.1"/>
    <property type="molecule type" value="Genomic_DNA"/>
</dbReference>
<reference evidence="5" key="1">
    <citation type="submission" date="2023-08" db="EMBL/GenBank/DDBJ databases">
        <authorList>
            <person name="Chen Y."/>
            <person name="Shah S."/>
            <person name="Dougan E. K."/>
            <person name="Thang M."/>
            <person name="Chan C."/>
        </authorList>
    </citation>
    <scope>NUCLEOTIDE SEQUENCE</scope>
</reference>
<dbReference type="InterPro" id="IPR000408">
    <property type="entry name" value="Reg_chr_condens"/>
</dbReference>
<organism evidence="5 6">
    <name type="scientific">Effrenium voratum</name>
    <dbReference type="NCBI Taxonomy" id="2562239"/>
    <lineage>
        <taxon>Eukaryota</taxon>
        <taxon>Sar</taxon>
        <taxon>Alveolata</taxon>
        <taxon>Dinophyceae</taxon>
        <taxon>Suessiales</taxon>
        <taxon>Symbiodiniaceae</taxon>
        <taxon>Effrenium</taxon>
    </lineage>
</organism>
<accession>A0AA36MVG6</accession>
<comment type="caution">
    <text evidence="5">The sequence shown here is derived from an EMBL/GenBank/DDBJ whole genome shotgun (WGS) entry which is preliminary data.</text>
</comment>
<evidence type="ECO:0000313" key="5">
    <source>
        <dbReference type="EMBL" id="CAJ1381854.1"/>
    </source>
</evidence>
<sequence>MPTRLFTFGCGALGELGFERGDDVTCRSEATQVEFDLPKADVSCVALGNDHSLALVSGKIFRWGLLTARCKGSEGHASREEGLVMPLPAPLSEWSRDWPGLESSVVAVAAGGSNSYLLTDTGEVFMLGQLRSLGAEPKLQHLFGCPRRSLELQVEKVAAGWRHCLILTKAGTVFAIGEDEHGQCAGNGTGQVALPIPDVQEGAVGVAAGACHSVAWCRLGGVFSWGHGGAGRLGLGGAHNERGPVQVQALSQLKVVLARCGANFTLFVTEPVRSLPHGGTGVRLWSCGGNLYGQLGLGQSGEESPQALVPQVVDFHGECPASRNRGTHGVLAVEGLECGAHHVICLTRPPGQDRLVVWTWGSAVFGQCGRAAGAPDTSKRLAPLPLADFLAPLPLWPVAVAAGRAHSAVLATEPRDPKKTASCFRLAAKAAAPAKGDSAGLRLSKGTTSVVDDFCSRLRCSAGVNERPRRSQSQSSLHLLVQMGEEVRDAFTRPSAAESSGAGGGLGHAPFSRSSSTPALSREPLTGPTPPKRLGGFAAFPRHPRNFQGGWSPSTAFPRHDSAATAAPRRASERFQPKRKVQRGTAEWWAAFPDSSSEEELVRDAPAVPFVPVPAPSARSYAPPVMSLSEQRWSGVHSALHDLESTIANVVKTRENLSFSGAFRGVADWCEEMPKPRPRLGSNLSQRPDVVHQDPAAATPRTPAGTPANGARGGAIRESIKPLTANAGIQADLCGHGLHEANGGGSRNSEGSQRSSKAEPELKGVASLRRLWESKADSEKRVDGAEERRSREEHGSAQPVQPELSAGHERPAGDPPSRPVPKDAAPFSLGDTSAPESPESPSSLRSRKAEPASMELAGEVQVAAERSPSPSPIPHEAGWETKVEGLRPFSLGASDDGSVSSVDLPLAPSRRNSSAEEATPRRAAVAAAASEVTMARCPSDSGSESSCGEGVVDLLEVRSAGSDSSSI</sequence>
<dbReference type="PRINTS" id="PR00633">
    <property type="entry name" value="RCCNDNSATION"/>
</dbReference>
<feature type="compositionally biased region" description="Low complexity" evidence="3">
    <location>
        <begin position="695"/>
        <end position="710"/>
    </location>
</feature>
<gene>
    <name evidence="5" type="ORF">EVOR1521_LOCUS9409</name>
</gene>
<feature type="repeat" description="RCC1" evidence="2">
    <location>
        <begin position="3"/>
        <end position="58"/>
    </location>
</feature>
<feature type="compositionally biased region" description="Low complexity" evidence="3">
    <location>
        <begin position="833"/>
        <end position="843"/>
    </location>
</feature>
<dbReference type="PANTHER" id="PTHR22870:SF408">
    <property type="entry name" value="OS09G0560450 PROTEIN"/>
    <property type="match status" value="1"/>
</dbReference>
<dbReference type="Pfam" id="PF25390">
    <property type="entry name" value="WD40_RLD"/>
    <property type="match status" value="1"/>
</dbReference>
<feature type="domain" description="RCC1-like" evidence="4">
    <location>
        <begin position="5"/>
        <end position="409"/>
    </location>
</feature>
<dbReference type="Proteomes" id="UP001178507">
    <property type="component" value="Unassembled WGS sequence"/>
</dbReference>
<feature type="region of interest" description="Disordered" evidence="3">
    <location>
        <begin position="738"/>
        <end position="921"/>
    </location>
</feature>
<feature type="compositionally biased region" description="Low complexity" evidence="3">
    <location>
        <begin position="890"/>
        <end position="904"/>
    </location>
</feature>
<evidence type="ECO:0000256" key="1">
    <source>
        <dbReference type="ARBA" id="ARBA00022737"/>
    </source>
</evidence>
<dbReference type="InterPro" id="IPR058923">
    <property type="entry name" value="RCC1-like_dom"/>
</dbReference>
<feature type="region of interest" description="Disordered" evidence="3">
    <location>
        <begin position="677"/>
        <end position="714"/>
    </location>
</feature>
<feature type="repeat" description="RCC1" evidence="2">
    <location>
        <begin position="355"/>
        <end position="413"/>
    </location>
</feature>
<keyword evidence="1" id="KW-0677">Repeat</keyword>
<dbReference type="InterPro" id="IPR051210">
    <property type="entry name" value="Ub_ligase/GEF_domain"/>
</dbReference>
<proteinExistence type="predicted"/>
<evidence type="ECO:0000313" key="6">
    <source>
        <dbReference type="Proteomes" id="UP001178507"/>
    </source>
</evidence>
<dbReference type="SUPFAM" id="SSF50985">
    <property type="entry name" value="RCC1/BLIP-II"/>
    <property type="match status" value="1"/>
</dbReference>
<feature type="repeat" description="RCC1" evidence="2">
    <location>
        <begin position="58"/>
        <end position="121"/>
    </location>
</feature>
<evidence type="ECO:0000256" key="2">
    <source>
        <dbReference type="PROSITE-ProRule" id="PRU00235"/>
    </source>
</evidence>
<dbReference type="AlphaFoldDB" id="A0AA36MVG6"/>
<dbReference type="PROSITE" id="PS50012">
    <property type="entry name" value="RCC1_3"/>
    <property type="match status" value="5"/>
</dbReference>
<feature type="repeat" description="RCC1" evidence="2">
    <location>
        <begin position="282"/>
        <end position="349"/>
    </location>
</feature>
<feature type="compositionally biased region" description="Basic and acidic residues" evidence="3">
    <location>
        <begin position="770"/>
        <end position="795"/>
    </location>
</feature>